<name>A0A4C1Z7P5_EUMVA</name>
<dbReference type="AlphaFoldDB" id="A0A4C1Z7P5"/>
<protein>
    <recommendedName>
        <fullName evidence="3">BESS domain-containing protein</fullName>
    </recommendedName>
</protein>
<comment type="caution">
    <text evidence="4">The sequence shown here is derived from an EMBL/GenBank/DDBJ whole genome shotgun (WGS) entry which is preliminary data.</text>
</comment>
<gene>
    <name evidence="4" type="ORF">EVAR_90289_1</name>
</gene>
<dbReference type="InterPro" id="IPR004210">
    <property type="entry name" value="BESS_motif"/>
</dbReference>
<dbReference type="OrthoDB" id="10022108at2759"/>
<reference evidence="4 5" key="1">
    <citation type="journal article" date="2019" name="Commun. Biol.">
        <title>The bagworm genome reveals a unique fibroin gene that provides high tensile strength.</title>
        <authorList>
            <person name="Kono N."/>
            <person name="Nakamura H."/>
            <person name="Ohtoshi R."/>
            <person name="Tomita M."/>
            <person name="Numata K."/>
            <person name="Arakawa K."/>
        </authorList>
    </citation>
    <scope>NUCLEOTIDE SEQUENCE [LARGE SCALE GENOMIC DNA]</scope>
</reference>
<evidence type="ECO:0000259" key="3">
    <source>
        <dbReference type="PROSITE" id="PS51031"/>
    </source>
</evidence>
<evidence type="ECO:0000256" key="2">
    <source>
        <dbReference type="SAM" id="MobiDB-lite"/>
    </source>
</evidence>
<dbReference type="GO" id="GO:0003677">
    <property type="term" value="F:DNA binding"/>
    <property type="evidence" value="ECO:0007669"/>
    <property type="project" value="InterPro"/>
</dbReference>
<keyword evidence="1" id="KW-0539">Nucleus</keyword>
<feature type="compositionally biased region" description="Low complexity" evidence="2">
    <location>
        <begin position="216"/>
        <end position="232"/>
    </location>
</feature>
<comment type="subcellular location">
    <subcellularLocation>
        <location evidence="1">Nucleus</location>
    </subcellularLocation>
</comment>
<sequence>MEPKASEKPAESTYTLPCRRSFLYDTEYDTDSSISSTRDDSDQSEPYSVLQLRHNHTILPKKRLNSVDQEILNGIKSTSTTSSTQPLDDDHAFILSILPRMKKIREDEKFEFRIKVLQLLSEFTKLNNNVENSNIQPYQMMTIKPIIISHTIQLNLNPSHTLLYKLQLPHASHIPSNSRKILCVNMLLRRPWKKPRNGYEEKAKRLRKTLEEKPKTYAAAAAKPKPSEAAEPQTPGLMTTPTHTIIASSKCANHTSDQVVKAIREVVDAREMGVGVDRPQALQWAVRIS</sequence>
<keyword evidence="5" id="KW-1185">Reference proteome</keyword>
<feature type="region of interest" description="Disordered" evidence="2">
    <location>
        <begin position="216"/>
        <end position="239"/>
    </location>
</feature>
<dbReference type="PROSITE" id="PS51031">
    <property type="entry name" value="BESS"/>
    <property type="match status" value="1"/>
</dbReference>
<dbReference type="Pfam" id="PF02944">
    <property type="entry name" value="BESS"/>
    <property type="match status" value="1"/>
</dbReference>
<evidence type="ECO:0000313" key="4">
    <source>
        <dbReference type="EMBL" id="GBP83134.1"/>
    </source>
</evidence>
<proteinExistence type="predicted"/>
<dbReference type="GO" id="GO:0005634">
    <property type="term" value="C:nucleus"/>
    <property type="evidence" value="ECO:0007669"/>
    <property type="project" value="UniProtKB-SubCell"/>
</dbReference>
<dbReference type="EMBL" id="BGZK01001606">
    <property type="protein sequence ID" value="GBP83134.1"/>
    <property type="molecule type" value="Genomic_DNA"/>
</dbReference>
<feature type="domain" description="BESS" evidence="3">
    <location>
        <begin position="87"/>
        <end position="126"/>
    </location>
</feature>
<evidence type="ECO:0000313" key="5">
    <source>
        <dbReference type="Proteomes" id="UP000299102"/>
    </source>
</evidence>
<accession>A0A4C1Z7P5</accession>
<organism evidence="4 5">
    <name type="scientific">Eumeta variegata</name>
    <name type="common">Bagworm moth</name>
    <name type="synonym">Eumeta japonica</name>
    <dbReference type="NCBI Taxonomy" id="151549"/>
    <lineage>
        <taxon>Eukaryota</taxon>
        <taxon>Metazoa</taxon>
        <taxon>Ecdysozoa</taxon>
        <taxon>Arthropoda</taxon>
        <taxon>Hexapoda</taxon>
        <taxon>Insecta</taxon>
        <taxon>Pterygota</taxon>
        <taxon>Neoptera</taxon>
        <taxon>Endopterygota</taxon>
        <taxon>Lepidoptera</taxon>
        <taxon>Glossata</taxon>
        <taxon>Ditrysia</taxon>
        <taxon>Tineoidea</taxon>
        <taxon>Psychidae</taxon>
        <taxon>Oiketicinae</taxon>
        <taxon>Eumeta</taxon>
    </lineage>
</organism>
<evidence type="ECO:0000256" key="1">
    <source>
        <dbReference type="PROSITE-ProRule" id="PRU00371"/>
    </source>
</evidence>
<dbReference type="Proteomes" id="UP000299102">
    <property type="component" value="Unassembled WGS sequence"/>
</dbReference>